<evidence type="ECO:0000256" key="11">
    <source>
        <dbReference type="ARBA" id="ARBA00023157"/>
    </source>
</evidence>
<feature type="transmembrane region" description="Helical" evidence="16">
    <location>
        <begin position="217"/>
        <end position="245"/>
    </location>
</feature>
<dbReference type="Pfam" id="PF20684">
    <property type="entry name" value="Fung_rhodopsin"/>
    <property type="match status" value="1"/>
</dbReference>
<accession>A0AAD8PRG5</accession>
<dbReference type="InterPro" id="IPR052337">
    <property type="entry name" value="SAT4-like"/>
</dbReference>
<evidence type="ECO:0000313" key="20">
    <source>
        <dbReference type="Proteomes" id="UP001230504"/>
    </source>
</evidence>
<evidence type="ECO:0000256" key="16">
    <source>
        <dbReference type="SAM" id="Phobius"/>
    </source>
</evidence>
<feature type="region of interest" description="Disordered" evidence="15">
    <location>
        <begin position="427"/>
        <end position="447"/>
    </location>
</feature>
<comment type="similarity">
    <text evidence="13">Belongs to the SAT4 family.</text>
</comment>
<dbReference type="InterPro" id="IPR049326">
    <property type="entry name" value="Rhodopsin_dom_fungi"/>
</dbReference>
<feature type="region of interest" description="Disordered" evidence="15">
    <location>
        <begin position="375"/>
        <end position="400"/>
    </location>
</feature>
<keyword evidence="5" id="KW-0964">Secreted</keyword>
<comment type="caution">
    <text evidence="14">Lacks conserved residue(s) required for the propagation of feature annotation.</text>
</comment>
<keyword evidence="6" id="KW-0336">GPI-anchor</keyword>
<keyword evidence="11 14" id="KW-1015">Disulfide bond</keyword>
<feature type="chain" id="PRO_5041999506" evidence="17">
    <location>
        <begin position="24"/>
        <end position="447"/>
    </location>
</feature>
<gene>
    <name evidence="19" type="ORF">LY79DRAFT_368286</name>
</gene>
<feature type="transmembrane region" description="Helical" evidence="16">
    <location>
        <begin position="265"/>
        <end position="287"/>
    </location>
</feature>
<evidence type="ECO:0000256" key="10">
    <source>
        <dbReference type="ARBA" id="ARBA00023136"/>
    </source>
</evidence>
<feature type="transmembrane region" description="Helical" evidence="16">
    <location>
        <begin position="178"/>
        <end position="205"/>
    </location>
</feature>
<keyword evidence="20" id="KW-1185">Reference proteome</keyword>
<name>A0AAD8PRG5_9PEZI</name>
<feature type="transmembrane region" description="Helical" evidence="16">
    <location>
        <begin position="299"/>
        <end position="317"/>
    </location>
</feature>
<feature type="compositionally biased region" description="Basic and acidic residues" evidence="15">
    <location>
        <begin position="434"/>
        <end position="447"/>
    </location>
</feature>
<evidence type="ECO:0000256" key="13">
    <source>
        <dbReference type="ARBA" id="ARBA00038359"/>
    </source>
</evidence>
<dbReference type="AlphaFoldDB" id="A0AAD8PRG5"/>
<evidence type="ECO:0000256" key="3">
    <source>
        <dbReference type="ARBA" id="ARBA00004613"/>
    </source>
</evidence>
<feature type="transmembrane region" description="Helical" evidence="16">
    <location>
        <begin position="107"/>
        <end position="126"/>
    </location>
</feature>
<evidence type="ECO:0000259" key="18">
    <source>
        <dbReference type="PROSITE" id="PS52012"/>
    </source>
</evidence>
<feature type="signal peptide" evidence="17">
    <location>
        <begin position="1"/>
        <end position="23"/>
    </location>
</feature>
<organism evidence="19 20">
    <name type="scientific">Colletotrichum navitas</name>
    <dbReference type="NCBI Taxonomy" id="681940"/>
    <lineage>
        <taxon>Eukaryota</taxon>
        <taxon>Fungi</taxon>
        <taxon>Dikarya</taxon>
        <taxon>Ascomycota</taxon>
        <taxon>Pezizomycotina</taxon>
        <taxon>Sordariomycetes</taxon>
        <taxon>Hypocreomycetidae</taxon>
        <taxon>Glomerellales</taxon>
        <taxon>Glomerellaceae</taxon>
        <taxon>Colletotrichum</taxon>
        <taxon>Colletotrichum graminicola species complex</taxon>
    </lineage>
</organism>
<comment type="similarity">
    <text evidence="4">Belongs to the RBT5 family.</text>
</comment>
<evidence type="ECO:0000256" key="14">
    <source>
        <dbReference type="PROSITE-ProRule" id="PRU01356"/>
    </source>
</evidence>
<evidence type="ECO:0000256" key="12">
    <source>
        <dbReference type="ARBA" id="ARBA00023288"/>
    </source>
</evidence>
<keyword evidence="10 16" id="KW-0472">Membrane</keyword>
<evidence type="ECO:0000256" key="5">
    <source>
        <dbReference type="ARBA" id="ARBA00022525"/>
    </source>
</evidence>
<evidence type="ECO:0000256" key="15">
    <source>
        <dbReference type="SAM" id="MobiDB-lite"/>
    </source>
</evidence>
<keyword evidence="7 16" id="KW-0812">Transmembrane</keyword>
<dbReference type="Proteomes" id="UP001230504">
    <property type="component" value="Unassembled WGS sequence"/>
</dbReference>
<dbReference type="EMBL" id="JAHLJV010000076">
    <property type="protein sequence ID" value="KAK1574400.1"/>
    <property type="molecule type" value="Genomic_DNA"/>
</dbReference>
<dbReference type="GO" id="GO:0005576">
    <property type="term" value="C:extracellular region"/>
    <property type="evidence" value="ECO:0007669"/>
    <property type="project" value="UniProtKB-SubCell"/>
</dbReference>
<dbReference type="GO" id="GO:0098552">
    <property type="term" value="C:side of membrane"/>
    <property type="evidence" value="ECO:0007669"/>
    <property type="project" value="UniProtKB-KW"/>
</dbReference>
<evidence type="ECO:0000256" key="1">
    <source>
        <dbReference type="ARBA" id="ARBA00004141"/>
    </source>
</evidence>
<comment type="subcellular location">
    <subcellularLocation>
        <location evidence="2">Membrane</location>
        <topology evidence="2">Lipid-anchor</topology>
        <topology evidence="2">GPI-anchor</topology>
    </subcellularLocation>
    <subcellularLocation>
        <location evidence="1">Membrane</location>
        <topology evidence="1">Multi-pass membrane protein</topology>
    </subcellularLocation>
    <subcellularLocation>
        <location evidence="3">Secreted</location>
    </subcellularLocation>
</comment>
<dbReference type="GeneID" id="85437050"/>
<reference evidence="19" key="1">
    <citation type="submission" date="2021-06" db="EMBL/GenBank/DDBJ databases">
        <title>Comparative genomics, transcriptomics and evolutionary studies reveal genomic signatures of adaptation to plant cell wall in hemibiotrophic fungi.</title>
        <authorList>
            <consortium name="DOE Joint Genome Institute"/>
            <person name="Baroncelli R."/>
            <person name="Diaz J.F."/>
            <person name="Benocci T."/>
            <person name="Peng M."/>
            <person name="Battaglia E."/>
            <person name="Haridas S."/>
            <person name="Andreopoulos W."/>
            <person name="Labutti K."/>
            <person name="Pangilinan J."/>
            <person name="Floch G.L."/>
            <person name="Makela M.R."/>
            <person name="Henrissat B."/>
            <person name="Grigoriev I.V."/>
            <person name="Crouch J.A."/>
            <person name="De Vries R.P."/>
            <person name="Sukno S.A."/>
            <person name="Thon M.R."/>
        </authorList>
    </citation>
    <scope>NUCLEOTIDE SEQUENCE</scope>
    <source>
        <strain evidence="19">CBS 125086</strain>
    </source>
</reference>
<evidence type="ECO:0000256" key="6">
    <source>
        <dbReference type="ARBA" id="ARBA00022622"/>
    </source>
</evidence>
<feature type="disulfide bond" evidence="14">
    <location>
        <begin position="51"/>
        <end position="58"/>
    </location>
</feature>
<dbReference type="PANTHER" id="PTHR33048:SF143">
    <property type="entry name" value="EXTRACELLULAR MEMBRANE PROTEIN CFEM DOMAIN-CONTAINING PROTEIN-RELATED"/>
    <property type="match status" value="1"/>
</dbReference>
<feature type="compositionally biased region" description="Polar residues" evidence="15">
    <location>
        <begin position="375"/>
        <end position="391"/>
    </location>
</feature>
<evidence type="ECO:0000256" key="9">
    <source>
        <dbReference type="ARBA" id="ARBA00022989"/>
    </source>
</evidence>
<feature type="disulfide bond" evidence="14">
    <location>
        <begin position="37"/>
        <end position="77"/>
    </location>
</feature>
<evidence type="ECO:0000313" key="19">
    <source>
        <dbReference type="EMBL" id="KAK1574400.1"/>
    </source>
</evidence>
<sequence length="447" mass="49507">MAATTRLLALFACLLGLASFVCASTVTMLNITALPGCAATCILQQMGRSECGFGNQTCLCADEAYNDLVTTCVMGNCTVKQQLVTKNQTMAACGKISVTQTDSTLKWLRVTLFILPTFFIGVRLTSKILKLSTWGWDDVTIMFAYVILVGFMPANFLITAAGSGRDMWTLTPNQISRVLLIIYIFNLLYFTCLTLIKASLILMYLRIFPDRSVRKILWATLALNIVLWVAYLPPAIFVCRPISYFWDGWMKESEGQCIDYNVSTISYSTFQLILDVILLVTPATQIWNLNMSLKKKIGVYLIFGTGIFLTAVGAYRIRALAMLTTSTNPTVNTYETAIWSNVELCTGVFVACLPSTRQLWKTTVPTLSNLTNIGSKSAASKSSTPGTNSHGTAGYAKKQPAERKSWVLRMVDDTNKPVPLRELRSVSTVSLVESPDRPDRSMRFNEV</sequence>
<comment type="caution">
    <text evidence="19">The sequence shown here is derived from an EMBL/GenBank/DDBJ whole genome shotgun (WGS) entry which is preliminary data.</text>
</comment>
<keyword evidence="8 17" id="KW-0732">Signal</keyword>
<evidence type="ECO:0000256" key="4">
    <source>
        <dbReference type="ARBA" id="ARBA00010031"/>
    </source>
</evidence>
<dbReference type="PANTHER" id="PTHR33048">
    <property type="entry name" value="PTH11-LIKE INTEGRAL MEMBRANE PROTEIN (AFU_ORTHOLOGUE AFUA_5G11245)"/>
    <property type="match status" value="1"/>
</dbReference>
<feature type="transmembrane region" description="Helical" evidence="16">
    <location>
        <begin position="138"/>
        <end position="158"/>
    </location>
</feature>
<feature type="domain" description="CFEM" evidence="18">
    <location>
        <begin position="9"/>
        <end position="120"/>
    </location>
</feature>
<feature type="disulfide bond" evidence="14">
    <location>
        <begin position="60"/>
        <end position="93"/>
    </location>
</feature>
<dbReference type="Pfam" id="PF05730">
    <property type="entry name" value="CFEM"/>
    <property type="match status" value="1"/>
</dbReference>
<keyword evidence="9 16" id="KW-1133">Transmembrane helix</keyword>
<dbReference type="PROSITE" id="PS52012">
    <property type="entry name" value="CFEM"/>
    <property type="match status" value="1"/>
</dbReference>
<evidence type="ECO:0000256" key="7">
    <source>
        <dbReference type="ARBA" id="ARBA00022692"/>
    </source>
</evidence>
<protein>
    <submittedName>
        <fullName evidence="19">CFEM domain-containing protein</fullName>
    </submittedName>
</protein>
<feature type="disulfide bond" evidence="14">
    <location>
        <begin position="41"/>
        <end position="72"/>
    </location>
</feature>
<proteinExistence type="inferred from homology"/>
<dbReference type="RefSeq" id="XP_060409927.1">
    <property type="nucleotide sequence ID" value="XM_060552810.1"/>
</dbReference>
<evidence type="ECO:0000256" key="17">
    <source>
        <dbReference type="SAM" id="SignalP"/>
    </source>
</evidence>
<keyword evidence="6" id="KW-0325">Glycoprotein</keyword>
<evidence type="ECO:0000256" key="2">
    <source>
        <dbReference type="ARBA" id="ARBA00004589"/>
    </source>
</evidence>
<keyword evidence="12" id="KW-0449">Lipoprotein</keyword>
<dbReference type="InterPro" id="IPR008427">
    <property type="entry name" value="Extracellular_membr_CFEM_dom"/>
</dbReference>
<evidence type="ECO:0000256" key="8">
    <source>
        <dbReference type="ARBA" id="ARBA00022729"/>
    </source>
</evidence>